<proteinExistence type="predicted"/>
<dbReference type="EMBL" id="NAJO01000043">
    <property type="protein sequence ID" value="OQN98886.1"/>
    <property type="molecule type" value="Genomic_DNA"/>
</dbReference>
<feature type="compositionally biased region" description="Basic and acidic residues" evidence="2">
    <location>
        <begin position="12"/>
        <end position="25"/>
    </location>
</feature>
<dbReference type="Proteomes" id="UP000192596">
    <property type="component" value="Unassembled WGS sequence"/>
</dbReference>
<evidence type="ECO:0000313" key="3">
    <source>
        <dbReference type="EMBL" id="OQN98886.1"/>
    </source>
</evidence>
<organism evidence="3 4">
    <name type="scientific">Cryoendolithus antarcticus</name>
    <dbReference type="NCBI Taxonomy" id="1507870"/>
    <lineage>
        <taxon>Eukaryota</taxon>
        <taxon>Fungi</taxon>
        <taxon>Dikarya</taxon>
        <taxon>Ascomycota</taxon>
        <taxon>Pezizomycotina</taxon>
        <taxon>Dothideomycetes</taxon>
        <taxon>Dothideomycetidae</taxon>
        <taxon>Cladosporiales</taxon>
        <taxon>Cladosporiaceae</taxon>
        <taxon>Cryoendolithus</taxon>
    </lineage>
</organism>
<accession>A0A1V8SIB5</accession>
<protein>
    <submittedName>
        <fullName evidence="3">Uncharacterized protein</fullName>
    </submittedName>
</protein>
<feature type="coiled-coil region" evidence="1">
    <location>
        <begin position="128"/>
        <end position="182"/>
    </location>
</feature>
<evidence type="ECO:0000256" key="2">
    <source>
        <dbReference type="SAM" id="MobiDB-lite"/>
    </source>
</evidence>
<name>A0A1V8SIB5_9PEZI</name>
<keyword evidence="4" id="KW-1185">Reference proteome</keyword>
<evidence type="ECO:0000256" key="1">
    <source>
        <dbReference type="SAM" id="Coils"/>
    </source>
</evidence>
<dbReference type="InParanoid" id="A0A1V8SIB5"/>
<dbReference type="AlphaFoldDB" id="A0A1V8SIB5"/>
<sequence length="258" mass="27902">MDSLRTSATDDESARDTKEGMDSLRIRKDQTKRQVTVCRLRKDVEEICACCSLYRMSERKDFEKMDANAVISGTEKHGAQVVTATMASEELDVVLNEAKAQIEEARIGACNALANAGGEAADQITESLSEAKEHIADYGNRAMNLIREYHVKANMTFKAAISESIEKSNEALSETVKQQREQLIKAVAVAKEAGGESSEASGESGKKPQQSGGEVTLAMFKALVMTVQDIKIAGKKQEKEIAALKEANQGLKGDLAAA</sequence>
<evidence type="ECO:0000313" key="4">
    <source>
        <dbReference type="Proteomes" id="UP000192596"/>
    </source>
</evidence>
<comment type="caution">
    <text evidence="3">The sequence shown here is derived from an EMBL/GenBank/DDBJ whole genome shotgun (WGS) entry which is preliminary data.</text>
</comment>
<keyword evidence="1" id="KW-0175">Coiled coil</keyword>
<feature type="region of interest" description="Disordered" evidence="2">
    <location>
        <begin position="1"/>
        <end position="25"/>
    </location>
</feature>
<reference evidence="4" key="1">
    <citation type="submission" date="2017-03" db="EMBL/GenBank/DDBJ databases">
        <title>Genomes of endolithic fungi from Antarctica.</title>
        <authorList>
            <person name="Coleine C."/>
            <person name="Masonjones S."/>
            <person name="Stajich J.E."/>
        </authorList>
    </citation>
    <scope>NUCLEOTIDE SEQUENCE [LARGE SCALE GENOMIC DNA]</scope>
    <source>
        <strain evidence="4">CCFEE 5527</strain>
    </source>
</reference>
<gene>
    <name evidence="3" type="ORF">B0A48_15232</name>
</gene>